<dbReference type="Proteomes" id="UP000194450">
    <property type="component" value="Unassembled WGS sequence"/>
</dbReference>
<accession>A0A1Y6EA04</accession>
<dbReference type="Pfam" id="PF05621">
    <property type="entry name" value="TniB"/>
    <property type="match status" value="1"/>
</dbReference>
<gene>
    <name evidence="1" type="ORF">SAMN06297229_0262</name>
</gene>
<organism evidence="1 2">
    <name type="scientific">Pseudidiomarina planktonica</name>
    <dbReference type="NCBI Taxonomy" id="1323738"/>
    <lineage>
        <taxon>Bacteria</taxon>
        <taxon>Pseudomonadati</taxon>
        <taxon>Pseudomonadota</taxon>
        <taxon>Gammaproteobacteria</taxon>
        <taxon>Alteromonadales</taxon>
        <taxon>Idiomarinaceae</taxon>
        <taxon>Pseudidiomarina</taxon>
    </lineage>
</organism>
<proteinExistence type="predicted"/>
<dbReference type="RefSeq" id="WP_086433454.1">
    <property type="nucleotide sequence ID" value="NZ_FXWH01000001.1"/>
</dbReference>
<protein>
    <recommendedName>
        <fullName evidence="3">TniB protein</fullName>
    </recommendedName>
</protein>
<dbReference type="InterPro" id="IPR027417">
    <property type="entry name" value="P-loop_NTPase"/>
</dbReference>
<dbReference type="OrthoDB" id="14765at2"/>
<evidence type="ECO:0000313" key="2">
    <source>
        <dbReference type="Proteomes" id="UP000194450"/>
    </source>
</evidence>
<dbReference type="Gene3D" id="3.40.50.300">
    <property type="entry name" value="P-loop containing nucleotide triphosphate hydrolases"/>
    <property type="match status" value="1"/>
</dbReference>
<evidence type="ECO:0008006" key="3">
    <source>
        <dbReference type="Google" id="ProtNLM"/>
    </source>
</evidence>
<reference evidence="2" key="1">
    <citation type="submission" date="2017-04" db="EMBL/GenBank/DDBJ databases">
        <authorList>
            <person name="Varghese N."/>
            <person name="Submissions S."/>
        </authorList>
    </citation>
    <scope>NUCLEOTIDE SEQUENCE [LARGE SCALE GENOMIC DNA]</scope>
</reference>
<dbReference type="SUPFAM" id="SSF52540">
    <property type="entry name" value="P-loop containing nucleoside triphosphate hydrolases"/>
    <property type="match status" value="1"/>
</dbReference>
<sequence>MDQFKHLSPKFKEVAAQSNENRIEFLKQKRWISYPVANRVLDVFAETLNHPKQARMPSILFIGESNNGKTSMIERFSHLHGQSYTCEETELLIKPVVAIELSGPNMRDLYYTILQEFWAPITPNETLAMLRRTAIDQMMQSKTKLLIIDEFHTLMNGTARARSEILAEIKRISNKLRIPVIASGVPNAANVIREDAQIQSRFSIVRLPLWEKGKDFISLLKTFETMLPLRKPSNLASREIGEKILNISKGNLGNIHGLLQVCAIEAINNGTEQIDKSIVESFSWYTPTEGPREIQL</sequence>
<dbReference type="AlphaFoldDB" id="A0A1Y6EA04"/>
<name>A0A1Y6EA04_9GAMM</name>
<dbReference type="EMBL" id="FXWH01000001">
    <property type="protein sequence ID" value="SMQ59414.1"/>
    <property type="molecule type" value="Genomic_DNA"/>
</dbReference>
<keyword evidence="2" id="KW-1185">Reference proteome</keyword>
<evidence type="ECO:0000313" key="1">
    <source>
        <dbReference type="EMBL" id="SMQ59414.1"/>
    </source>
</evidence>
<dbReference type="InterPro" id="IPR008868">
    <property type="entry name" value="TniB"/>
</dbReference>